<keyword evidence="18" id="KW-1185">Reference proteome</keyword>
<dbReference type="InterPro" id="IPR011779">
    <property type="entry name" value="SO4_adenylTrfase_lsu"/>
</dbReference>
<dbReference type="InterPro" id="IPR009000">
    <property type="entry name" value="Transl_B-barrel_sf"/>
</dbReference>
<keyword evidence="6 14" id="KW-0808">Transferase</keyword>
<feature type="active site" description="Phosphoserine intermediate" evidence="15">
    <location>
        <position position="545"/>
    </location>
</feature>
<dbReference type="NCBIfam" id="NF003478">
    <property type="entry name" value="PRK05124.1"/>
    <property type="match status" value="1"/>
</dbReference>
<comment type="pathway">
    <text evidence="15">Sulfur metabolism; hydrogen sulfide biosynthesis; sulfite from sulfate: step 2/3.</text>
</comment>
<dbReference type="CDD" id="cd03695">
    <property type="entry name" value="CysN_NodQ_II"/>
    <property type="match status" value="1"/>
</dbReference>
<dbReference type="NCBIfam" id="TIGR02034">
    <property type="entry name" value="CysN"/>
    <property type="match status" value="1"/>
</dbReference>
<dbReference type="PANTHER" id="PTHR23115">
    <property type="entry name" value="TRANSLATION FACTOR"/>
    <property type="match status" value="1"/>
</dbReference>
<evidence type="ECO:0000256" key="7">
    <source>
        <dbReference type="ARBA" id="ARBA00022695"/>
    </source>
</evidence>
<comment type="catalytic activity">
    <reaction evidence="13 14">
        <text>sulfate + ATP + H(+) = adenosine 5'-phosphosulfate + diphosphate</text>
        <dbReference type="Rhea" id="RHEA:18133"/>
        <dbReference type="ChEBI" id="CHEBI:15378"/>
        <dbReference type="ChEBI" id="CHEBI:16189"/>
        <dbReference type="ChEBI" id="CHEBI:30616"/>
        <dbReference type="ChEBI" id="CHEBI:33019"/>
        <dbReference type="ChEBI" id="CHEBI:58243"/>
        <dbReference type="EC" id="2.7.7.4"/>
    </reaction>
</comment>
<protein>
    <recommendedName>
        <fullName evidence="14 15">Multifunctional fusion protein</fullName>
    </recommendedName>
    <domain>
        <recommendedName>
            <fullName evidence="14">Sulfate adenylyltransferase subunit 1</fullName>
            <ecNumber evidence="14">2.7.7.4</ecNumber>
        </recommendedName>
        <alternativeName>
            <fullName evidence="14">ATP-sulfurylase large subunit</fullName>
        </alternativeName>
        <alternativeName>
            <fullName evidence="14">Sulfate adenylate transferase</fullName>
            <shortName evidence="14">SAT</shortName>
        </alternativeName>
    </domain>
    <domain>
        <recommendedName>
            <fullName evidence="15">Adenylyl-sulfate kinase</fullName>
            <ecNumber evidence="15">2.7.1.25</ecNumber>
        </recommendedName>
        <alternativeName>
            <fullName evidence="15">APS kinase</fullName>
        </alternativeName>
        <alternativeName>
            <fullName evidence="15">ATP adenosine-5'-phosphosulfate 3'-phosphotransferase</fullName>
        </alternativeName>
        <alternativeName>
            <fullName evidence="15">Adenosine-5'-phosphosulfate kinase</fullName>
        </alternativeName>
    </domain>
</protein>
<dbReference type="InterPro" id="IPR031157">
    <property type="entry name" value="G_TR_CS"/>
</dbReference>
<keyword evidence="8 14" id="KW-0547">Nucleotide-binding</keyword>
<comment type="catalytic activity">
    <reaction evidence="1 15">
        <text>adenosine 5'-phosphosulfate + ATP = 3'-phosphoadenylyl sulfate + ADP + H(+)</text>
        <dbReference type="Rhea" id="RHEA:24152"/>
        <dbReference type="ChEBI" id="CHEBI:15378"/>
        <dbReference type="ChEBI" id="CHEBI:30616"/>
        <dbReference type="ChEBI" id="CHEBI:58243"/>
        <dbReference type="ChEBI" id="CHEBI:58339"/>
        <dbReference type="ChEBI" id="CHEBI:456216"/>
        <dbReference type="EC" id="2.7.1.25"/>
    </reaction>
</comment>
<comment type="pathway">
    <text evidence="14">Sulfur metabolism; hydrogen sulfide biosynthesis; sulfite from sulfate: step 1/3.</text>
</comment>
<dbReference type="CDD" id="cd02027">
    <property type="entry name" value="APSK"/>
    <property type="match status" value="1"/>
</dbReference>
<dbReference type="InterPro" id="IPR044138">
    <property type="entry name" value="CysN_II"/>
</dbReference>
<comment type="caution">
    <text evidence="17">The sequence shown here is derived from an EMBL/GenBank/DDBJ whole genome shotgun (WGS) entry which is preliminary data.</text>
</comment>
<dbReference type="InterPro" id="IPR002891">
    <property type="entry name" value="APS"/>
</dbReference>
<dbReference type="Pfam" id="PF00009">
    <property type="entry name" value="GTP_EFTU"/>
    <property type="match status" value="1"/>
</dbReference>
<keyword evidence="7 14" id="KW-0548">Nucleotidyltransferase</keyword>
<dbReference type="NCBIfam" id="TIGR00455">
    <property type="entry name" value="apsK"/>
    <property type="match status" value="1"/>
</dbReference>
<keyword evidence="15" id="KW-0597">Phosphoprotein</keyword>
<evidence type="ECO:0000256" key="6">
    <source>
        <dbReference type="ARBA" id="ARBA00022679"/>
    </source>
</evidence>
<proteinExistence type="inferred from homology"/>
<sequence length="644" mass="71287">MALVETPSRDEAEARLGAYLDTQKRKGLLRFLTCGSVDDGKSTLIGRLLYDTKLIFEDQLADLENASRKFGTTGEDIDLALLVDGLEAERQQGITIDVAYRFFATPARKFIVADTPGHEQYTRNMATGASTADLAVVLVDARKGILAQTRRHSFIASLLGIRHVVLAINKIDLIDFDQPRYEAIVAEYRTFADTLGFASIVPIPLSARYGDNVSLRSENMPWYEGSTLIEHLEQVVVDDSRVDAPLRFPIQYVNRPNLDFRGFAGTVAAGRVAVGDLVRVAKSGKQSRVREVLSPRGSVSGAGAGEAVTLLLEDEIELSRGNMLVAPDRPPEVADQFTADIVWMDEHPLLPGRSYILRTENDQTPATVSELKYRVNIGNFAHEAASSLSMNEIGRCNVSLQTPIAFDAYADNRATGAFILIDRTTNRTIAAGMIVHGLRRATNIHWQALDVDRGARAALKNQHARVLWFTGMSGSGKSTIANLLERKLYSEGKHTYILDGDNVRHGLNRDLGFTDADRVENIRRVAEVAKLMADAGLIVIVSFISPFRSERRAAREMMRPGEFVEVFVDTPLEECVRRDPKGLYARALKGEIPNFTGISSPYEAPEAPEIHLETVGRTPEEMTEAVERWLREYRPSDLEGNDGD</sequence>
<keyword evidence="11" id="KW-0511">Multifunctional enzyme</keyword>
<accession>A0ABV7KE54</accession>
<dbReference type="EC" id="2.7.1.25" evidence="15"/>
<feature type="binding site" evidence="14">
    <location>
        <begin position="35"/>
        <end position="42"/>
    </location>
    <ligand>
        <name>GTP</name>
        <dbReference type="ChEBI" id="CHEBI:37565"/>
    </ligand>
</feature>
<evidence type="ECO:0000256" key="5">
    <source>
        <dbReference type="ARBA" id="ARBA00011760"/>
    </source>
</evidence>
<comment type="function">
    <text evidence="15">Catalyzes the synthesis of activated sulfate.</text>
</comment>
<comment type="similarity">
    <text evidence="4">In the N-terminal section; belongs to the TRAFAC class translation factor GTPase superfamily. Classic translation factor GTPase family. CysN/NodQ subfamily.</text>
</comment>
<evidence type="ECO:0000313" key="17">
    <source>
        <dbReference type="EMBL" id="MFC3208593.1"/>
    </source>
</evidence>
<comment type="function">
    <text evidence="2">APS kinase catalyzes the synthesis of activated sulfate.</text>
</comment>
<keyword evidence="9 14" id="KW-0067">ATP-binding</keyword>
<comment type="subunit">
    <text evidence="14">Heterodimer composed of CysD, the smaller subunit, and CysN.</text>
</comment>
<organism evidence="17 18">
    <name type="scientific">Aquamicrobium soli</name>
    <dbReference type="NCBI Taxonomy" id="1811518"/>
    <lineage>
        <taxon>Bacteria</taxon>
        <taxon>Pseudomonadati</taxon>
        <taxon>Pseudomonadota</taxon>
        <taxon>Alphaproteobacteria</taxon>
        <taxon>Hyphomicrobiales</taxon>
        <taxon>Phyllobacteriaceae</taxon>
        <taxon>Aquamicrobium</taxon>
    </lineage>
</organism>
<dbReference type="CDD" id="cd04095">
    <property type="entry name" value="CysN_NoDQ_III"/>
    <property type="match status" value="1"/>
</dbReference>
<dbReference type="Gene3D" id="3.40.50.300">
    <property type="entry name" value="P-loop containing nucleotide triphosphate hydrolases"/>
    <property type="match status" value="2"/>
</dbReference>
<reference evidence="18" key="1">
    <citation type="journal article" date="2019" name="Int. J. Syst. Evol. Microbiol.">
        <title>The Global Catalogue of Microorganisms (GCM) 10K type strain sequencing project: providing services to taxonomists for standard genome sequencing and annotation.</title>
        <authorList>
            <consortium name="The Broad Institute Genomics Platform"/>
            <consortium name="The Broad Institute Genome Sequencing Center for Infectious Disease"/>
            <person name="Wu L."/>
            <person name="Ma J."/>
        </authorList>
    </citation>
    <scope>NUCLEOTIDE SEQUENCE [LARGE SCALE GENOMIC DNA]</scope>
    <source>
        <strain evidence="18">KCTC 52165</strain>
    </source>
</reference>
<dbReference type="HAMAP" id="MF_00065">
    <property type="entry name" value="Adenylyl_sulf_kinase"/>
    <property type="match status" value="1"/>
</dbReference>
<dbReference type="InterPro" id="IPR041757">
    <property type="entry name" value="CysN_GTP-bd"/>
</dbReference>
<dbReference type="HAMAP" id="MF_00062">
    <property type="entry name" value="Sulf_adenylyltr_sub1"/>
    <property type="match status" value="1"/>
</dbReference>
<dbReference type="Proteomes" id="UP001595583">
    <property type="component" value="Unassembled WGS sequence"/>
</dbReference>
<dbReference type="Pfam" id="PF22594">
    <property type="entry name" value="GTP-eEF1A_C"/>
    <property type="match status" value="1"/>
</dbReference>
<feature type="binding site" evidence="14">
    <location>
        <begin position="169"/>
        <end position="172"/>
    </location>
    <ligand>
        <name>GTP</name>
        <dbReference type="ChEBI" id="CHEBI:37565"/>
    </ligand>
</feature>
<keyword evidence="10 14" id="KW-0342">GTP-binding</keyword>
<dbReference type="EC" id="2.7.7.4" evidence="14"/>
<feature type="binding site" evidence="14">
    <location>
        <begin position="114"/>
        <end position="118"/>
    </location>
    <ligand>
        <name>GTP</name>
        <dbReference type="ChEBI" id="CHEBI:37565"/>
    </ligand>
</feature>
<comment type="function">
    <text evidence="12">Proposed to provide activated sulfate for transfer to Nod factor. ATP sulfurylase may be the GTPase, regulating ATP sulfurylase activity.</text>
</comment>
<comment type="similarity">
    <text evidence="3">In the C-terminal section; belongs to the APS kinase family.</text>
</comment>
<dbReference type="InterPro" id="IPR000795">
    <property type="entry name" value="T_Tr_GTP-bd_dom"/>
</dbReference>
<evidence type="ECO:0000256" key="15">
    <source>
        <dbReference type="HAMAP-Rule" id="MF_00065"/>
    </source>
</evidence>
<dbReference type="SUPFAM" id="SSF52540">
    <property type="entry name" value="P-loop containing nucleoside triphosphate hydrolases"/>
    <property type="match status" value="2"/>
</dbReference>
<dbReference type="CDD" id="cd04166">
    <property type="entry name" value="CysN_ATPS"/>
    <property type="match status" value="1"/>
</dbReference>
<evidence type="ECO:0000256" key="9">
    <source>
        <dbReference type="ARBA" id="ARBA00022840"/>
    </source>
</evidence>
<evidence type="ECO:0000256" key="2">
    <source>
        <dbReference type="ARBA" id="ARBA00002357"/>
    </source>
</evidence>
<evidence type="ECO:0000256" key="8">
    <source>
        <dbReference type="ARBA" id="ARBA00022741"/>
    </source>
</evidence>
<dbReference type="PROSITE" id="PS51722">
    <property type="entry name" value="G_TR_2"/>
    <property type="match status" value="1"/>
</dbReference>
<dbReference type="InterPro" id="IPR059117">
    <property type="entry name" value="APS_kinase_dom"/>
</dbReference>
<comment type="function">
    <text evidence="14">With CysD forms the ATP sulfurylase (ATPS) that catalyzes the adenylation of sulfate producing adenosine 5'-phosphosulfate (APS) and diphosphate, the first enzymatic step in sulfur assimilation pathway. APS synthesis involves the formation of a high-energy phosphoric-sulfuric acid anhydride bond driven by GTP hydrolysis by CysN coupled to ATP hydrolysis by CysD.</text>
</comment>
<evidence type="ECO:0000256" key="3">
    <source>
        <dbReference type="ARBA" id="ARBA00005438"/>
    </source>
</evidence>
<comment type="subunit">
    <text evidence="5">Sulfate-activating enzymes, NodP and NodQ, may be physically associated.</text>
</comment>
<gene>
    <name evidence="14 17" type="primary">cysN</name>
    <name evidence="15" type="synonym">cysC</name>
    <name evidence="17" type="ORF">ACFOHJ_20445</name>
</gene>
<feature type="binding site" evidence="15">
    <location>
        <begin position="471"/>
        <end position="478"/>
    </location>
    <ligand>
        <name>ATP</name>
        <dbReference type="ChEBI" id="CHEBI:30616"/>
    </ligand>
</feature>
<feature type="domain" description="Tr-type G" evidence="16">
    <location>
        <begin position="26"/>
        <end position="241"/>
    </location>
</feature>
<evidence type="ECO:0000259" key="16">
    <source>
        <dbReference type="PROSITE" id="PS51722"/>
    </source>
</evidence>
<evidence type="ECO:0000256" key="13">
    <source>
        <dbReference type="ARBA" id="ARBA00049370"/>
    </source>
</evidence>
<comment type="similarity">
    <text evidence="15">Belongs to the APS kinase family.</text>
</comment>
<evidence type="ECO:0000256" key="11">
    <source>
        <dbReference type="ARBA" id="ARBA00023268"/>
    </source>
</evidence>
<dbReference type="NCBIfam" id="NF004035">
    <property type="entry name" value="PRK05506.1"/>
    <property type="match status" value="1"/>
</dbReference>
<dbReference type="NCBIfam" id="NF003013">
    <property type="entry name" value="PRK03846.1"/>
    <property type="match status" value="1"/>
</dbReference>
<dbReference type="InterPro" id="IPR044139">
    <property type="entry name" value="CysN_NoDQ_III"/>
</dbReference>
<dbReference type="InterPro" id="IPR050100">
    <property type="entry name" value="TRAFAC_GTPase_members"/>
</dbReference>
<keyword evidence="15" id="KW-0418">Kinase</keyword>
<dbReference type="GO" id="GO:0004781">
    <property type="term" value="F:sulfate adenylyltransferase (ATP) activity"/>
    <property type="evidence" value="ECO:0007669"/>
    <property type="project" value="UniProtKB-EC"/>
</dbReference>
<dbReference type="InterPro" id="IPR009001">
    <property type="entry name" value="Transl_elong_EF1A/Init_IF2_C"/>
</dbReference>
<dbReference type="PRINTS" id="PR00315">
    <property type="entry name" value="ELONGATNFCT"/>
</dbReference>
<dbReference type="EMBL" id="JBHRTK010000028">
    <property type="protein sequence ID" value="MFC3208593.1"/>
    <property type="molecule type" value="Genomic_DNA"/>
</dbReference>
<dbReference type="SUPFAM" id="SSF50465">
    <property type="entry name" value="EF-Tu/eEF-1alpha/eIF2-gamma C-terminal domain"/>
    <property type="match status" value="1"/>
</dbReference>
<evidence type="ECO:0000256" key="14">
    <source>
        <dbReference type="HAMAP-Rule" id="MF_00062"/>
    </source>
</evidence>
<evidence type="ECO:0000313" key="18">
    <source>
        <dbReference type="Proteomes" id="UP001595583"/>
    </source>
</evidence>
<evidence type="ECO:0000256" key="12">
    <source>
        <dbReference type="ARBA" id="ARBA00024872"/>
    </source>
</evidence>
<dbReference type="Pfam" id="PF01583">
    <property type="entry name" value="APS_kinase"/>
    <property type="match status" value="1"/>
</dbReference>
<dbReference type="PROSITE" id="PS00301">
    <property type="entry name" value="G_TR_1"/>
    <property type="match status" value="1"/>
</dbReference>
<name>A0ABV7KE54_9HYPH</name>
<comment type="similarity">
    <text evidence="14">Belongs to the TRAFAC class translation factor GTPase superfamily. Classic translation factor GTPase family. CysN/NodQ subfamily.</text>
</comment>
<dbReference type="InterPro" id="IPR054696">
    <property type="entry name" value="GTP-eEF1A_C"/>
</dbReference>
<dbReference type="Gene3D" id="2.40.30.10">
    <property type="entry name" value="Translation factors"/>
    <property type="match status" value="2"/>
</dbReference>
<evidence type="ECO:0000256" key="4">
    <source>
        <dbReference type="ARBA" id="ARBA00007237"/>
    </source>
</evidence>
<dbReference type="RefSeq" id="WP_378224118.1">
    <property type="nucleotide sequence ID" value="NZ_JBHRTK010000028.1"/>
</dbReference>
<evidence type="ECO:0000256" key="1">
    <source>
        <dbReference type="ARBA" id="ARBA00001823"/>
    </source>
</evidence>
<dbReference type="SUPFAM" id="SSF50447">
    <property type="entry name" value="Translation proteins"/>
    <property type="match status" value="1"/>
</dbReference>
<evidence type="ECO:0000256" key="10">
    <source>
        <dbReference type="ARBA" id="ARBA00023134"/>
    </source>
</evidence>
<dbReference type="InterPro" id="IPR027417">
    <property type="entry name" value="P-loop_NTPase"/>
</dbReference>